<sequence length="194" mass="22183">MLLLSEKLKQCANHLTEWSKQSFGCIQKQLEDKNKQLTQVEYTVALRADYEIVKALKGEINDLLDKENLMWQQRSKALYLKSGDSNTSFFHNRASHRFRRNRITGLTNSAGSWCKSQEEITDIAINYYSDLFTLNTPPISQLVLDTISPSITTEMNADLLRNFSREEVEAALKDIEPLSTPGPDGMPPIFFQSF</sequence>
<organism evidence="1 2">
    <name type="scientific">Quercus rubra</name>
    <name type="common">Northern red oak</name>
    <name type="synonym">Quercus borealis</name>
    <dbReference type="NCBI Taxonomy" id="3512"/>
    <lineage>
        <taxon>Eukaryota</taxon>
        <taxon>Viridiplantae</taxon>
        <taxon>Streptophyta</taxon>
        <taxon>Embryophyta</taxon>
        <taxon>Tracheophyta</taxon>
        <taxon>Spermatophyta</taxon>
        <taxon>Magnoliopsida</taxon>
        <taxon>eudicotyledons</taxon>
        <taxon>Gunneridae</taxon>
        <taxon>Pentapetalae</taxon>
        <taxon>rosids</taxon>
        <taxon>fabids</taxon>
        <taxon>Fagales</taxon>
        <taxon>Fagaceae</taxon>
        <taxon>Quercus</taxon>
    </lineage>
</organism>
<gene>
    <name evidence="1" type="ORF">RGQ29_007784</name>
</gene>
<dbReference type="EMBL" id="JAXUIC010000012">
    <property type="protein sequence ID" value="KAK4558159.1"/>
    <property type="molecule type" value="Genomic_DNA"/>
</dbReference>
<comment type="caution">
    <text evidence="1">The sequence shown here is derived from an EMBL/GenBank/DDBJ whole genome shotgun (WGS) entry which is preliminary data.</text>
</comment>
<reference evidence="1 2" key="1">
    <citation type="journal article" date="2023" name="G3 (Bethesda)">
        <title>A haplotype-resolved chromosome-scale genome for Quercus rubra L. provides insights into the genetics of adaptive traits for red oak species.</title>
        <authorList>
            <person name="Kapoor B."/>
            <person name="Jenkins J."/>
            <person name="Schmutz J."/>
            <person name="Zhebentyayeva T."/>
            <person name="Kuelheim C."/>
            <person name="Coggeshall M."/>
            <person name="Heim C."/>
            <person name="Lasky J.R."/>
            <person name="Leites L."/>
            <person name="Islam-Faridi N."/>
            <person name="Romero-Severson J."/>
            <person name="DeLeo V.L."/>
            <person name="Lucas S.M."/>
            <person name="Lazic D."/>
            <person name="Gailing O."/>
            <person name="Carlson J."/>
            <person name="Staton M."/>
        </authorList>
    </citation>
    <scope>NUCLEOTIDE SEQUENCE [LARGE SCALE GENOMIC DNA]</scope>
    <source>
        <strain evidence="1">Pseudo-F2</strain>
    </source>
</reference>
<protein>
    <submittedName>
        <fullName evidence="1">Uncharacterized protein</fullName>
    </submittedName>
</protein>
<evidence type="ECO:0000313" key="1">
    <source>
        <dbReference type="EMBL" id="KAK4558159.1"/>
    </source>
</evidence>
<name>A0AAN7DY77_QUERU</name>
<proteinExistence type="predicted"/>
<dbReference type="AlphaFoldDB" id="A0AAN7DY77"/>
<accession>A0AAN7DY77</accession>
<keyword evidence="2" id="KW-1185">Reference proteome</keyword>
<evidence type="ECO:0000313" key="2">
    <source>
        <dbReference type="Proteomes" id="UP001324115"/>
    </source>
</evidence>
<dbReference type="Proteomes" id="UP001324115">
    <property type="component" value="Unassembled WGS sequence"/>
</dbReference>